<dbReference type="Pfam" id="PF00122">
    <property type="entry name" value="E1-E2_ATPase"/>
    <property type="match status" value="1"/>
</dbReference>
<dbReference type="InterPro" id="IPR018303">
    <property type="entry name" value="ATPase_P-typ_P_site"/>
</dbReference>
<dbReference type="EMBL" id="JNSL01000062">
    <property type="protein sequence ID" value="KGA17399.1"/>
    <property type="molecule type" value="Genomic_DNA"/>
</dbReference>
<dbReference type="SUPFAM" id="SSF55008">
    <property type="entry name" value="HMA, heavy metal-associated domain"/>
    <property type="match status" value="1"/>
</dbReference>
<dbReference type="GO" id="GO:0005507">
    <property type="term" value="F:copper ion binding"/>
    <property type="evidence" value="ECO:0007669"/>
    <property type="project" value="TreeGrafter"/>
</dbReference>
<dbReference type="GO" id="GO:0016020">
    <property type="term" value="C:membrane"/>
    <property type="evidence" value="ECO:0007669"/>
    <property type="project" value="InterPro"/>
</dbReference>
<dbReference type="SUPFAM" id="SSF81665">
    <property type="entry name" value="Calcium ATPase, transmembrane domain M"/>
    <property type="match status" value="1"/>
</dbReference>
<dbReference type="InterPro" id="IPR044492">
    <property type="entry name" value="P_typ_ATPase_HD_dom"/>
</dbReference>
<evidence type="ECO:0000256" key="5">
    <source>
        <dbReference type="ARBA" id="ARBA00022741"/>
    </source>
</evidence>
<gene>
    <name evidence="12" type="ORF">GM51_10530</name>
</gene>
<dbReference type="InterPro" id="IPR059000">
    <property type="entry name" value="ATPase_P-type_domA"/>
</dbReference>
<keyword evidence="6" id="KW-0067">ATP-binding</keyword>
<dbReference type="PRINTS" id="PR00120">
    <property type="entry name" value="HATPASE"/>
</dbReference>
<evidence type="ECO:0000313" key="12">
    <source>
        <dbReference type="EMBL" id="KGA17399.1"/>
    </source>
</evidence>
<dbReference type="InterPro" id="IPR023214">
    <property type="entry name" value="HAD_sf"/>
</dbReference>
<dbReference type="CDD" id="cd02094">
    <property type="entry name" value="P-type_ATPase_Cu-like"/>
    <property type="match status" value="1"/>
</dbReference>
<dbReference type="AlphaFoldDB" id="A0A094Q5P2"/>
<feature type="transmembrane region" description="Helical" evidence="10">
    <location>
        <begin position="371"/>
        <end position="398"/>
    </location>
</feature>
<dbReference type="SUPFAM" id="SSF81660">
    <property type="entry name" value="Metal cation-transporting ATPase, ATP-binding domain N"/>
    <property type="match status" value="1"/>
</dbReference>
<evidence type="ECO:0000256" key="8">
    <source>
        <dbReference type="ARBA" id="ARBA00022989"/>
    </source>
</evidence>
<dbReference type="PANTHER" id="PTHR43520">
    <property type="entry name" value="ATP7, ISOFORM B"/>
    <property type="match status" value="1"/>
</dbReference>
<dbReference type="PROSITE" id="PS50846">
    <property type="entry name" value="HMA_2"/>
    <property type="match status" value="1"/>
</dbReference>
<keyword evidence="5" id="KW-0547">Nucleotide-binding</keyword>
<dbReference type="FunFam" id="2.70.150.10:FF:000002">
    <property type="entry name" value="Copper-transporting ATPase 1, putative"/>
    <property type="match status" value="1"/>
</dbReference>
<keyword evidence="8 10" id="KW-1133">Transmembrane helix</keyword>
<evidence type="ECO:0000256" key="9">
    <source>
        <dbReference type="ARBA" id="ARBA00023136"/>
    </source>
</evidence>
<accession>A0A094Q5P2</accession>
<feature type="transmembrane region" description="Helical" evidence="10">
    <location>
        <begin position="191"/>
        <end position="209"/>
    </location>
</feature>
<dbReference type="SUPFAM" id="SSF81653">
    <property type="entry name" value="Calcium ATPase, transduction domain A"/>
    <property type="match status" value="1"/>
</dbReference>
<dbReference type="FunFam" id="3.30.70.100:FF:000005">
    <property type="entry name" value="Copper-exporting P-type ATPase A"/>
    <property type="match status" value="1"/>
</dbReference>
<dbReference type="SFLD" id="SFLDG00002">
    <property type="entry name" value="C1.7:_P-type_atpase_like"/>
    <property type="match status" value="1"/>
</dbReference>
<keyword evidence="4" id="KW-0479">Metal-binding</keyword>
<dbReference type="GO" id="GO:0055070">
    <property type="term" value="P:copper ion homeostasis"/>
    <property type="evidence" value="ECO:0007669"/>
    <property type="project" value="TreeGrafter"/>
</dbReference>
<evidence type="ECO:0000256" key="6">
    <source>
        <dbReference type="ARBA" id="ARBA00022840"/>
    </source>
</evidence>
<feature type="transmembrane region" description="Helical" evidence="10">
    <location>
        <begin position="86"/>
        <end position="103"/>
    </location>
</feature>
<dbReference type="InterPro" id="IPR036163">
    <property type="entry name" value="HMA_dom_sf"/>
</dbReference>
<dbReference type="Gene3D" id="3.30.70.100">
    <property type="match status" value="1"/>
</dbReference>
<keyword evidence="9 10" id="KW-0472">Membrane</keyword>
<dbReference type="PRINTS" id="PR00119">
    <property type="entry name" value="CATATPASE"/>
</dbReference>
<dbReference type="GO" id="GO:0016887">
    <property type="term" value="F:ATP hydrolysis activity"/>
    <property type="evidence" value="ECO:0007669"/>
    <property type="project" value="InterPro"/>
</dbReference>
<evidence type="ECO:0000256" key="7">
    <source>
        <dbReference type="ARBA" id="ARBA00022967"/>
    </source>
</evidence>
<feature type="transmembrane region" description="Helical" evidence="10">
    <location>
        <begin position="109"/>
        <end position="127"/>
    </location>
</feature>
<dbReference type="InterPro" id="IPR017969">
    <property type="entry name" value="Heavy-metal-associated_CS"/>
</dbReference>
<sequence length="730" mass="76534">MSARSVELSVGGMTCASCSRRVEKSLEKLDGVRASVNYATGVAFADVDPDVTNEALIAAIEKTGYTASISGKAVELYGVREFRVRLILSAVLTIPLMTLSMMPSMQFSYWQWVCAALATPVAIWGAWPFHRAAFLNARHRAVTMDSLVSLGVVVSYLWSMWAVLFTAAGSVGMKMSAEFFPSRAASHHPELYFEVAAGVTTLVLLGKYLEHRAREQSQKAIENLASLNPKFALVISNGEQVKTAIEDVKVGDTIYVPAGSQIPVDAIVISGSGHVDNSLVTGESLPVAVTVGDEVIGATVLIDTALTIQAKAVGKDTVLSGISRLVHQAQTGKAEVTRLVDRVSEIFVPIVVALALVTAITWFAISGDSGLAITTGIAVLVIACPCALGLATPTALLVGTGRGAQLGILIRGPHAIESSQKIDVMIMDKTGTLTDGRMSVVEVFTTILPAELWQIVDSLEASSTHPIASSLRTHARKFEFTKETATKVHTVGGSGVQGIVAGHPCALGSPKWLGAPVGEFAQAAERFQARGDSVVVVYRDAYAVAVIALADALDPSATSALAHLQKLKITPIVASGDNQVAVEKVSQQLGIAQYFANSSPAAKLELVTANQNDGHFLAMIGDGINDAAALAKAHLSLAMGTGADVAASAADIVLLRSTMAAAVDAIELSRATMRTIKINLFWAFAYNVAAIPLAMLGLLGPVIAAGAMAFSSVFVVTNSLRLRSFKSIAG</sequence>
<dbReference type="Pfam" id="PF00702">
    <property type="entry name" value="Hydrolase"/>
    <property type="match status" value="1"/>
</dbReference>
<dbReference type="PROSITE" id="PS00154">
    <property type="entry name" value="ATPASE_E1_E2"/>
    <property type="match status" value="1"/>
</dbReference>
<dbReference type="InterPro" id="IPR001757">
    <property type="entry name" value="P_typ_ATPase"/>
</dbReference>
<dbReference type="NCBIfam" id="TIGR01494">
    <property type="entry name" value="ATPase_P-type"/>
    <property type="match status" value="1"/>
</dbReference>
<evidence type="ECO:0000256" key="4">
    <source>
        <dbReference type="ARBA" id="ARBA00022723"/>
    </source>
</evidence>
<name>A0A094Q5P2_9ZZZZ</name>
<comment type="caution">
    <text evidence="12">The sequence shown here is derived from an EMBL/GenBank/DDBJ whole genome shotgun (WGS) entry which is preliminary data.</text>
</comment>
<dbReference type="InterPro" id="IPR023298">
    <property type="entry name" value="ATPase_P-typ_TM_dom_sf"/>
</dbReference>
<reference evidence="12" key="1">
    <citation type="submission" date="2014-06" db="EMBL/GenBank/DDBJ databases">
        <title>Key roles for freshwater Actinobacteria revealed by deep metagenomic sequencing.</title>
        <authorList>
            <person name="Ghai R."/>
            <person name="Mizuno C.M."/>
            <person name="Picazo A."/>
            <person name="Camacho A."/>
            <person name="Rodriguez-Valera F."/>
        </authorList>
    </citation>
    <scope>NUCLEOTIDE SEQUENCE</scope>
</reference>
<keyword evidence="7" id="KW-1278">Translocase</keyword>
<evidence type="ECO:0000256" key="10">
    <source>
        <dbReference type="SAM" id="Phobius"/>
    </source>
</evidence>
<dbReference type="Gene3D" id="3.40.1110.10">
    <property type="entry name" value="Calcium-transporting ATPase, cytoplasmic domain N"/>
    <property type="match status" value="1"/>
</dbReference>
<dbReference type="GO" id="GO:0043682">
    <property type="term" value="F:P-type divalent copper transporter activity"/>
    <property type="evidence" value="ECO:0007669"/>
    <property type="project" value="TreeGrafter"/>
</dbReference>
<dbReference type="SUPFAM" id="SSF56784">
    <property type="entry name" value="HAD-like"/>
    <property type="match status" value="1"/>
</dbReference>
<dbReference type="PROSITE" id="PS01047">
    <property type="entry name" value="HMA_1"/>
    <property type="match status" value="1"/>
</dbReference>
<dbReference type="Gene3D" id="3.40.50.1000">
    <property type="entry name" value="HAD superfamily/HAD-like"/>
    <property type="match status" value="1"/>
</dbReference>
<feature type="transmembrane region" description="Helical" evidence="10">
    <location>
        <begin position="702"/>
        <end position="720"/>
    </location>
</feature>
<feature type="transmembrane region" description="Helical" evidence="10">
    <location>
        <begin position="147"/>
        <end position="171"/>
    </location>
</feature>
<dbReference type="GO" id="GO:0005524">
    <property type="term" value="F:ATP binding"/>
    <property type="evidence" value="ECO:0007669"/>
    <property type="project" value="UniProtKB-KW"/>
</dbReference>
<dbReference type="GO" id="GO:0012505">
    <property type="term" value="C:endomembrane system"/>
    <property type="evidence" value="ECO:0007669"/>
    <property type="project" value="UniProtKB-SubCell"/>
</dbReference>
<dbReference type="PROSITE" id="PS01229">
    <property type="entry name" value="COF_2"/>
    <property type="match status" value="1"/>
</dbReference>
<dbReference type="Gene3D" id="2.70.150.10">
    <property type="entry name" value="Calcium-transporting ATPase, cytoplasmic transduction domain A"/>
    <property type="match status" value="1"/>
</dbReference>
<dbReference type="InterPro" id="IPR023299">
    <property type="entry name" value="ATPase_P-typ_cyto_dom_N"/>
</dbReference>
<dbReference type="InterPro" id="IPR027256">
    <property type="entry name" value="P-typ_ATPase_IB"/>
</dbReference>
<organism evidence="12">
    <name type="scientific">freshwater metagenome</name>
    <dbReference type="NCBI Taxonomy" id="449393"/>
    <lineage>
        <taxon>unclassified sequences</taxon>
        <taxon>metagenomes</taxon>
        <taxon>ecological metagenomes</taxon>
    </lineage>
</organism>
<dbReference type="Pfam" id="PF00403">
    <property type="entry name" value="HMA"/>
    <property type="match status" value="1"/>
</dbReference>
<evidence type="ECO:0000256" key="2">
    <source>
        <dbReference type="ARBA" id="ARBA00006024"/>
    </source>
</evidence>
<dbReference type="CDD" id="cd00371">
    <property type="entry name" value="HMA"/>
    <property type="match status" value="1"/>
</dbReference>
<protein>
    <recommendedName>
        <fullName evidence="11">HMA domain-containing protein</fullName>
    </recommendedName>
</protein>
<dbReference type="InterPro" id="IPR006121">
    <property type="entry name" value="HMA_dom"/>
</dbReference>
<proteinExistence type="inferred from homology"/>
<comment type="subcellular location">
    <subcellularLocation>
        <location evidence="1">Endomembrane system</location>
        <topology evidence="1">Multi-pass membrane protein</topology>
    </subcellularLocation>
</comment>
<dbReference type="SFLD" id="SFLDF00027">
    <property type="entry name" value="p-type_atpase"/>
    <property type="match status" value="1"/>
</dbReference>
<keyword evidence="3 10" id="KW-0812">Transmembrane</keyword>
<feature type="domain" description="HMA" evidence="11">
    <location>
        <begin position="4"/>
        <end position="68"/>
    </location>
</feature>
<evidence type="ECO:0000259" key="11">
    <source>
        <dbReference type="PROSITE" id="PS50846"/>
    </source>
</evidence>
<dbReference type="NCBIfam" id="TIGR01511">
    <property type="entry name" value="ATPase-IB1_Cu"/>
    <property type="match status" value="1"/>
</dbReference>
<evidence type="ECO:0000256" key="3">
    <source>
        <dbReference type="ARBA" id="ARBA00022692"/>
    </source>
</evidence>
<dbReference type="InterPro" id="IPR008250">
    <property type="entry name" value="ATPase_P-typ_transduc_dom_A_sf"/>
</dbReference>
<dbReference type="InterPro" id="IPR036412">
    <property type="entry name" value="HAD-like_sf"/>
</dbReference>
<dbReference type="SFLD" id="SFLDS00003">
    <property type="entry name" value="Haloacid_Dehalogenase"/>
    <property type="match status" value="1"/>
</dbReference>
<dbReference type="NCBIfam" id="TIGR01525">
    <property type="entry name" value="ATPase-IB_hvy"/>
    <property type="match status" value="1"/>
</dbReference>
<dbReference type="PANTHER" id="PTHR43520:SF8">
    <property type="entry name" value="P-TYPE CU(+) TRANSPORTER"/>
    <property type="match status" value="1"/>
</dbReference>
<comment type="similarity">
    <text evidence="2">Belongs to the cation transport ATPase (P-type) (TC 3.A.3) family. Type IB subfamily.</text>
</comment>
<evidence type="ECO:0000256" key="1">
    <source>
        <dbReference type="ARBA" id="ARBA00004127"/>
    </source>
</evidence>
<feature type="transmembrane region" description="Helical" evidence="10">
    <location>
        <begin position="678"/>
        <end position="696"/>
    </location>
</feature>
<feature type="transmembrane region" description="Helical" evidence="10">
    <location>
        <begin position="346"/>
        <end position="365"/>
    </location>
</feature>